<organism evidence="3">
    <name type="scientific">Dissoconium aciculare CBS 342.82</name>
    <dbReference type="NCBI Taxonomy" id="1314786"/>
    <lineage>
        <taxon>Eukaryota</taxon>
        <taxon>Fungi</taxon>
        <taxon>Dikarya</taxon>
        <taxon>Ascomycota</taxon>
        <taxon>Pezizomycotina</taxon>
        <taxon>Dothideomycetes</taxon>
        <taxon>Dothideomycetidae</taxon>
        <taxon>Mycosphaerellales</taxon>
        <taxon>Dissoconiaceae</taxon>
        <taxon>Dissoconium</taxon>
    </lineage>
</organism>
<keyword evidence="1" id="KW-0732">Signal</keyword>
<gene>
    <name evidence="3" type="ORF">K489DRAFT_368033</name>
</gene>
<reference evidence="3" key="2">
    <citation type="submission" date="2020-04" db="EMBL/GenBank/DDBJ databases">
        <authorList>
            <consortium name="NCBI Genome Project"/>
        </authorList>
    </citation>
    <scope>NUCLEOTIDE SEQUENCE</scope>
    <source>
        <strain evidence="3">CBS 342.82</strain>
    </source>
</reference>
<feature type="chain" id="PRO_5026999186" evidence="1">
    <location>
        <begin position="19"/>
        <end position="395"/>
    </location>
</feature>
<name>A0A6J3M9S3_9PEZI</name>
<dbReference type="RefSeq" id="XP_033461832.1">
    <property type="nucleotide sequence ID" value="XM_033602916.1"/>
</dbReference>
<evidence type="ECO:0000313" key="3">
    <source>
        <dbReference type="RefSeq" id="XP_033461832.1"/>
    </source>
</evidence>
<accession>A0A6J3M9S3</accession>
<keyword evidence="2" id="KW-1185">Reference proteome</keyword>
<reference evidence="3" key="3">
    <citation type="submission" date="2025-08" db="UniProtKB">
        <authorList>
            <consortium name="RefSeq"/>
        </authorList>
    </citation>
    <scope>IDENTIFICATION</scope>
    <source>
        <strain evidence="3">CBS 342.82</strain>
    </source>
</reference>
<dbReference type="AlphaFoldDB" id="A0A6J3M9S3"/>
<protein>
    <submittedName>
        <fullName evidence="3">Uncharacterized protein</fullName>
    </submittedName>
</protein>
<dbReference type="Proteomes" id="UP000504637">
    <property type="component" value="Unplaced"/>
</dbReference>
<reference evidence="3" key="1">
    <citation type="submission" date="2020-01" db="EMBL/GenBank/DDBJ databases">
        <authorList>
            <consortium name="DOE Joint Genome Institute"/>
            <person name="Haridas S."/>
            <person name="Albert R."/>
            <person name="Binder M."/>
            <person name="Bloem J."/>
            <person name="Labutti K."/>
            <person name="Salamov A."/>
            <person name="Andreopoulos B."/>
            <person name="Baker S.E."/>
            <person name="Barry K."/>
            <person name="Bills G."/>
            <person name="Bluhm B.H."/>
            <person name="Cannon C."/>
            <person name="Castanera R."/>
            <person name="Culley D.E."/>
            <person name="Daum C."/>
            <person name="Ezra D."/>
            <person name="Gonzalez J.B."/>
            <person name="Henrissat B."/>
            <person name="Kuo A."/>
            <person name="Liang C."/>
            <person name="Lipzen A."/>
            <person name="Lutzoni F."/>
            <person name="Magnuson J."/>
            <person name="Mondo S."/>
            <person name="Nolan M."/>
            <person name="Ohm R."/>
            <person name="Pangilinan J."/>
            <person name="Park H.-J."/>
            <person name="Ramirez L."/>
            <person name="Alfaro M."/>
            <person name="Sun H."/>
            <person name="Tritt A."/>
            <person name="Yoshinaga Y."/>
            <person name="Zwiers L.-H."/>
            <person name="Turgeon B.G."/>
            <person name="Goodwin S.B."/>
            <person name="Spatafora J.W."/>
            <person name="Crous P.W."/>
            <person name="Grigoriev I.V."/>
        </authorList>
    </citation>
    <scope>NUCLEOTIDE SEQUENCE</scope>
    <source>
        <strain evidence="3">CBS 342.82</strain>
    </source>
</reference>
<proteinExistence type="predicted"/>
<dbReference type="GeneID" id="54360716"/>
<feature type="signal peptide" evidence="1">
    <location>
        <begin position="1"/>
        <end position="18"/>
    </location>
</feature>
<evidence type="ECO:0000313" key="2">
    <source>
        <dbReference type="Proteomes" id="UP000504637"/>
    </source>
</evidence>
<evidence type="ECO:0000256" key="1">
    <source>
        <dbReference type="SAM" id="SignalP"/>
    </source>
</evidence>
<sequence>MRIHTAVWLACGASFAFGDVFNLPKIFQRSPGALSSTLKPTTVRPRASVYKTRTTSVGYTRTSSPSSCLSVTITVTSTKILAPTTITYPVNSAATTVLGAYLTSAPQIAPETYYPDSALPPINITLATTTSTVLETPTFLLPRVTVTAPTPSGFVPIRSSLPDAAYREGINKRDAVADVVALAPRCTSTIVKTSIVTAPRITKTAVTTLSGTEYDFDQTTFDGVGFSSFLKTYTGPTTTTVTGPSTSTTFLQTVYATVTLPTQTITPTKTVYAACATNNVVNVYHNSTNGTDYKFLTVAPSGASVGLPLLFDDFPTPYDCCNAVNQLGGAIAYAWAIYPTLGKPVCFGYGSQCGELGWEVAGFGDVLLDGPPASIGNVGCGKVTSVGYRYVGAVE</sequence>